<dbReference type="GO" id="GO:0016987">
    <property type="term" value="F:sigma factor activity"/>
    <property type="evidence" value="ECO:0007669"/>
    <property type="project" value="UniProtKB-KW"/>
</dbReference>
<dbReference type="GO" id="GO:0006352">
    <property type="term" value="P:DNA-templated transcription initiation"/>
    <property type="evidence" value="ECO:0007669"/>
    <property type="project" value="InterPro"/>
</dbReference>
<evidence type="ECO:0000259" key="5">
    <source>
        <dbReference type="Pfam" id="PF08281"/>
    </source>
</evidence>
<keyword evidence="1" id="KW-0805">Transcription regulation</keyword>
<dbReference type="GO" id="GO:0003677">
    <property type="term" value="F:DNA binding"/>
    <property type="evidence" value="ECO:0007669"/>
    <property type="project" value="UniProtKB-KW"/>
</dbReference>
<keyword evidence="4" id="KW-0804">Transcription</keyword>
<evidence type="ECO:0000256" key="1">
    <source>
        <dbReference type="ARBA" id="ARBA00023015"/>
    </source>
</evidence>
<evidence type="ECO:0000256" key="2">
    <source>
        <dbReference type="ARBA" id="ARBA00023082"/>
    </source>
</evidence>
<evidence type="ECO:0000313" key="7">
    <source>
        <dbReference type="Proteomes" id="UP000031599"/>
    </source>
</evidence>
<dbReference type="InterPro" id="IPR013249">
    <property type="entry name" value="RNA_pol_sigma70_r4_t2"/>
</dbReference>
<dbReference type="InterPro" id="IPR014284">
    <property type="entry name" value="RNA_pol_sigma-70_dom"/>
</dbReference>
<sequence length="155" mass="16777">MKVCPPDLAASADDIVQLAIIRVLAVLRARDRAGEGVEPPSASYLWKVAYTTTIDELRKMQSRERTRDHATGVVGPVEVPTPDGAVAASEVSAALRSCLGALHEDRRRAVVLHLQGHTVAETGGLLGWTRKRAENLIYRGLADLRRCLGNKGYAP</sequence>
<comment type="caution">
    <text evidence="6">The sequence shown here is derived from an EMBL/GenBank/DDBJ whole genome shotgun (WGS) entry which is preliminary data.</text>
</comment>
<dbReference type="InterPro" id="IPR013324">
    <property type="entry name" value="RNA_pol_sigma_r3/r4-like"/>
</dbReference>
<dbReference type="InterPro" id="IPR039425">
    <property type="entry name" value="RNA_pol_sigma-70-like"/>
</dbReference>
<feature type="domain" description="RNA polymerase sigma factor 70 region 4 type 2" evidence="5">
    <location>
        <begin position="93"/>
        <end position="144"/>
    </location>
</feature>
<evidence type="ECO:0000313" key="6">
    <source>
        <dbReference type="EMBL" id="KIG15192.1"/>
    </source>
</evidence>
<dbReference type="Pfam" id="PF08281">
    <property type="entry name" value="Sigma70_r4_2"/>
    <property type="match status" value="1"/>
</dbReference>
<dbReference type="Gene3D" id="1.10.10.10">
    <property type="entry name" value="Winged helix-like DNA-binding domain superfamily/Winged helix DNA-binding domain"/>
    <property type="match status" value="1"/>
</dbReference>
<evidence type="ECO:0000256" key="4">
    <source>
        <dbReference type="ARBA" id="ARBA00023163"/>
    </source>
</evidence>
<keyword evidence="3" id="KW-0238">DNA-binding</keyword>
<dbReference type="SUPFAM" id="SSF88659">
    <property type="entry name" value="Sigma3 and sigma4 domains of RNA polymerase sigma factors"/>
    <property type="match status" value="1"/>
</dbReference>
<organism evidence="6 7">
    <name type="scientific">Enhygromyxa salina</name>
    <dbReference type="NCBI Taxonomy" id="215803"/>
    <lineage>
        <taxon>Bacteria</taxon>
        <taxon>Pseudomonadati</taxon>
        <taxon>Myxococcota</taxon>
        <taxon>Polyangia</taxon>
        <taxon>Nannocystales</taxon>
        <taxon>Nannocystaceae</taxon>
        <taxon>Enhygromyxa</taxon>
    </lineage>
</organism>
<name>A0A0C2D5A2_9BACT</name>
<protein>
    <submittedName>
        <fullName evidence="6">RNA polymerase sigma-70 factor, group 3</fullName>
    </submittedName>
</protein>
<dbReference type="PANTHER" id="PTHR43133:SF8">
    <property type="entry name" value="RNA POLYMERASE SIGMA FACTOR HI_1459-RELATED"/>
    <property type="match status" value="1"/>
</dbReference>
<dbReference type="Proteomes" id="UP000031599">
    <property type="component" value="Unassembled WGS sequence"/>
</dbReference>
<keyword evidence="2" id="KW-0731">Sigma factor</keyword>
<dbReference type="PANTHER" id="PTHR43133">
    <property type="entry name" value="RNA POLYMERASE ECF-TYPE SIGMA FACTO"/>
    <property type="match status" value="1"/>
</dbReference>
<reference evidence="6 7" key="1">
    <citation type="submission" date="2014-12" db="EMBL/GenBank/DDBJ databases">
        <title>Genome assembly of Enhygromyxa salina DSM 15201.</title>
        <authorList>
            <person name="Sharma G."/>
            <person name="Subramanian S."/>
        </authorList>
    </citation>
    <scope>NUCLEOTIDE SEQUENCE [LARGE SCALE GENOMIC DNA]</scope>
    <source>
        <strain evidence="6 7">DSM 15201</strain>
    </source>
</reference>
<evidence type="ECO:0000256" key="3">
    <source>
        <dbReference type="ARBA" id="ARBA00023125"/>
    </source>
</evidence>
<dbReference type="EMBL" id="JMCC02000059">
    <property type="protein sequence ID" value="KIG15192.1"/>
    <property type="molecule type" value="Genomic_DNA"/>
</dbReference>
<accession>A0A0C2D5A2</accession>
<dbReference type="AlphaFoldDB" id="A0A0C2D5A2"/>
<dbReference type="InterPro" id="IPR036388">
    <property type="entry name" value="WH-like_DNA-bd_sf"/>
</dbReference>
<gene>
    <name evidence="6" type="ORF">DB30_05892</name>
</gene>
<dbReference type="NCBIfam" id="TIGR02937">
    <property type="entry name" value="sigma70-ECF"/>
    <property type="match status" value="1"/>
</dbReference>
<proteinExistence type="predicted"/>